<sequence length="701" mass="77275">MALSPKVYTWLCGCFAALGSILFGYDLGIIASVLPSETFLDVVGHPSDNEIGLITSLFLLGAFFGSAPSGVIADSIGRRKAIVVGCIIFIIGGCLQTAAVNLGMMMAGRFLAGWGVGQLAHLAPLFQSEIAHSSIRGRLTTLQQFFLGIGAFIASFIGYGCYNRLQGTQAQWRLPLGLQLFPAVPLALLIHAFPESPRWLAMKGRHDDALKTLARLHANGNTSDIFVQTELADIEASIEKEREESRNAWSLLFFEPSNRRRLLLGVILQFSVQMTGVSAIQYYAPAIFEEVGFDAGQTLLFQSINSIIALFGEAACVLLVDRLGRRWPLIIANAFSSSTFVIGTAIIAIYPADPNNPSGNKSAHYAFVVMTWLFNFAFSSAIGPISWAYPVEIFGSATRARGTAITSMAAWIANFMIAQVTPHAFSNIGWKYYLVFAICGYTNALTFWALFPETKGRKLEEMDDFFQHSSWFVPTAKFTPISATQRENEMRAGNTFGGEDVVDSDSKERIDRTGGFLYHELSMTVDYVTMPFSPNNTHSGSIMESKDRRAMHSDRQHALHANDRRKSKSVRAPKSHGGSRPGSHIAQTDDSDDYVDYTTCVHDILNSYDWEPETGANVNNNHRSPRNTQISLAEIIQIKPGRKKKVPEGDFEMVPRPGKVLVLDEENDEWENISMGVLRDESNVAQLGFPPLSYAAALSRR</sequence>
<name>A0A8H8PBL9_9AGAM</name>
<dbReference type="PANTHER" id="PTHR48022:SF37">
    <property type="entry name" value="MAJOR FACILITATOR SUPERFAMILY (MFS) PROFILE DOMAIN-CONTAINING PROTEIN-RELATED"/>
    <property type="match status" value="1"/>
</dbReference>
<feature type="transmembrane region" description="Helical" evidence="9">
    <location>
        <begin position="7"/>
        <end position="31"/>
    </location>
</feature>
<dbReference type="PANTHER" id="PTHR48022">
    <property type="entry name" value="PLASTIDIC GLUCOSE TRANSPORTER 4"/>
    <property type="match status" value="1"/>
</dbReference>
<evidence type="ECO:0000259" key="10">
    <source>
        <dbReference type="PROSITE" id="PS50850"/>
    </source>
</evidence>
<evidence type="ECO:0000256" key="1">
    <source>
        <dbReference type="ARBA" id="ARBA00004141"/>
    </source>
</evidence>
<dbReference type="PROSITE" id="PS00216">
    <property type="entry name" value="SUGAR_TRANSPORT_1"/>
    <property type="match status" value="1"/>
</dbReference>
<proteinExistence type="inferred from homology"/>
<dbReference type="SUPFAM" id="SSF103473">
    <property type="entry name" value="MFS general substrate transporter"/>
    <property type="match status" value="1"/>
</dbReference>
<dbReference type="InterPro" id="IPR005828">
    <property type="entry name" value="MFS_sugar_transport-like"/>
</dbReference>
<dbReference type="EMBL" id="CP059673">
    <property type="protein sequence ID" value="QRW27216.1"/>
    <property type="molecule type" value="Genomic_DNA"/>
</dbReference>
<comment type="catalytic activity">
    <reaction evidence="7">
        <text>myo-inositol(out) + H(+)(out) = myo-inositol(in) + H(+)(in)</text>
        <dbReference type="Rhea" id="RHEA:60364"/>
        <dbReference type="ChEBI" id="CHEBI:15378"/>
        <dbReference type="ChEBI" id="CHEBI:17268"/>
    </reaction>
</comment>
<feature type="compositionally biased region" description="Basic and acidic residues" evidence="8">
    <location>
        <begin position="544"/>
        <end position="564"/>
    </location>
</feature>
<feature type="transmembrane region" description="Helical" evidence="9">
    <location>
        <begin position="51"/>
        <end position="69"/>
    </location>
</feature>
<dbReference type="InterPro" id="IPR020846">
    <property type="entry name" value="MFS_dom"/>
</dbReference>
<feature type="transmembrane region" description="Helical" evidence="9">
    <location>
        <begin position="432"/>
        <end position="451"/>
    </location>
</feature>
<dbReference type="GO" id="GO:0005351">
    <property type="term" value="F:carbohydrate:proton symporter activity"/>
    <property type="evidence" value="ECO:0007669"/>
    <property type="project" value="TreeGrafter"/>
</dbReference>
<evidence type="ECO:0000256" key="2">
    <source>
        <dbReference type="ARBA" id="ARBA00010992"/>
    </source>
</evidence>
<dbReference type="InterPro" id="IPR005829">
    <property type="entry name" value="Sugar_transporter_CS"/>
</dbReference>
<evidence type="ECO:0000256" key="8">
    <source>
        <dbReference type="SAM" id="MobiDB-lite"/>
    </source>
</evidence>
<organism evidence="11 12">
    <name type="scientific">Rhizoctonia solani</name>
    <dbReference type="NCBI Taxonomy" id="456999"/>
    <lineage>
        <taxon>Eukaryota</taxon>
        <taxon>Fungi</taxon>
        <taxon>Dikarya</taxon>
        <taxon>Basidiomycota</taxon>
        <taxon>Agaricomycotina</taxon>
        <taxon>Agaricomycetes</taxon>
        <taxon>Cantharellales</taxon>
        <taxon>Ceratobasidiaceae</taxon>
        <taxon>Rhizoctonia</taxon>
    </lineage>
</organism>
<feature type="transmembrane region" description="Helical" evidence="9">
    <location>
        <begin position="402"/>
        <end position="420"/>
    </location>
</feature>
<evidence type="ECO:0000256" key="5">
    <source>
        <dbReference type="ARBA" id="ARBA00022989"/>
    </source>
</evidence>
<keyword evidence="4 9" id="KW-0812">Transmembrane</keyword>
<feature type="transmembrane region" description="Helical" evidence="9">
    <location>
        <begin position="299"/>
        <end position="320"/>
    </location>
</feature>
<dbReference type="InterPro" id="IPR050360">
    <property type="entry name" value="MFS_Sugar_Transporters"/>
</dbReference>
<feature type="domain" description="Major facilitator superfamily (MFS) profile" evidence="10">
    <location>
        <begin position="12"/>
        <end position="455"/>
    </location>
</feature>
<dbReference type="AlphaFoldDB" id="A0A8H8PBL9"/>
<keyword evidence="5 9" id="KW-1133">Transmembrane helix</keyword>
<comment type="similarity">
    <text evidence="2">Belongs to the major facilitator superfamily. Sugar transporter (TC 2.A.1.1) family.</text>
</comment>
<dbReference type="GeneID" id="67024093"/>
<dbReference type="InterPro" id="IPR036259">
    <property type="entry name" value="MFS_trans_sf"/>
</dbReference>
<dbReference type="NCBIfam" id="TIGR00879">
    <property type="entry name" value="SP"/>
    <property type="match status" value="1"/>
</dbReference>
<keyword evidence="3" id="KW-0813">Transport</keyword>
<dbReference type="Gene3D" id="1.20.1250.20">
    <property type="entry name" value="MFS general substrate transporter like domains"/>
    <property type="match status" value="1"/>
</dbReference>
<evidence type="ECO:0000313" key="12">
    <source>
        <dbReference type="Proteomes" id="UP000650533"/>
    </source>
</evidence>
<accession>A0A8H8PBL9</accession>
<dbReference type="Pfam" id="PF00083">
    <property type="entry name" value="Sugar_tr"/>
    <property type="match status" value="1"/>
</dbReference>
<evidence type="ECO:0000256" key="9">
    <source>
        <dbReference type="SAM" id="Phobius"/>
    </source>
</evidence>
<feature type="transmembrane region" description="Helical" evidence="9">
    <location>
        <begin position="145"/>
        <end position="162"/>
    </location>
</feature>
<dbReference type="KEGG" id="rsx:RhiXN_01811"/>
<feature type="transmembrane region" description="Helical" evidence="9">
    <location>
        <begin position="364"/>
        <end position="390"/>
    </location>
</feature>
<dbReference type="Proteomes" id="UP000650533">
    <property type="component" value="Chromosome 16"/>
</dbReference>
<dbReference type="RefSeq" id="XP_043187453.1">
    <property type="nucleotide sequence ID" value="XM_043321630.1"/>
</dbReference>
<evidence type="ECO:0000313" key="11">
    <source>
        <dbReference type="EMBL" id="QRW27216.1"/>
    </source>
</evidence>
<dbReference type="FunFam" id="1.20.1250.20:FF:000090">
    <property type="entry name" value="MFS sugar transporter, putative"/>
    <property type="match status" value="1"/>
</dbReference>
<evidence type="ECO:0000256" key="3">
    <source>
        <dbReference type="ARBA" id="ARBA00022448"/>
    </source>
</evidence>
<evidence type="ECO:0000256" key="7">
    <source>
        <dbReference type="ARBA" id="ARBA00049119"/>
    </source>
</evidence>
<protein>
    <submittedName>
        <fullName evidence="11">Sugar (And other) transporter</fullName>
    </submittedName>
</protein>
<dbReference type="PROSITE" id="PS50850">
    <property type="entry name" value="MFS"/>
    <property type="match status" value="1"/>
</dbReference>
<dbReference type="PRINTS" id="PR00171">
    <property type="entry name" value="SUGRTRNSPORT"/>
</dbReference>
<feature type="transmembrane region" description="Helical" evidence="9">
    <location>
        <begin position="262"/>
        <end position="284"/>
    </location>
</feature>
<feature type="transmembrane region" description="Helical" evidence="9">
    <location>
        <begin position="81"/>
        <end position="100"/>
    </location>
</feature>
<comment type="subcellular location">
    <subcellularLocation>
        <location evidence="1">Membrane</location>
        <topology evidence="1">Multi-pass membrane protein</topology>
    </subcellularLocation>
</comment>
<dbReference type="InterPro" id="IPR003663">
    <property type="entry name" value="Sugar/inositol_transpt"/>
</dbReference>
<dbReference type="GO" id="GO:0016020">
    <property type="term" value="C:membrane"/>
    <property type="evidence" value="ECO:0007669"/>
    <property type="project" value="UniProtKB-SubCell"/>
</dbReference>
<reference evidence="11" key="1">
    <citation type="submission" date="2020-05" db="EMBL/GenBank/DDBJ databases">
        <title>Evolutionary and genomic comparisons of hybrid uninucleate and nonhybrid Rhizoctonia fungi.</title>
        <authorList>
            <person name="Li C."/>
            <person name="Chen X."/>
        </authorList>
    </citation>
    <scope>NUCLEOTIDE SEQUENCE</scope>
    <source>
        <strain evidence="11">AG-1 IA</strain>
    </source>
</reference>
<feature type="compositionally biased region" description="Basic residues" evidence="8">
    <location>
        <begin position="565"/>
        <end position="574"/>
    </location>
</feature>
<evidence type="ECO:0000256" key="6">
    <source>
        <dbReference type="ARBA" id="ARBA00023136"/>
    </source>
</evidence>
<feature type="region of interest" description="Disordered" evidence="8">
    <location>
        <begin position="537"/>
        <end position="590"/>
    </location>
</feature>
<evidence type="ECO:0000256" key="4">
    <source>
        <dbReference type="ARBA" id="ARBA00022692"/>
    </source>
</evidence>
<keyword evidence="6 9" id="KW-0472">Membrane</keyword>
<gene>
    <name evidence="11" type="ORF">RhiXN_01811</name>
</gene>
<feature type="transmembrane region" description="Helical" evidence="9">
    <location>
        <begin position="327"/>
        <end position="352"/>
    </location>
</feature>